<evidence type="ECO:0000256" key="2">
    <source>
        <dbReference type="ARBA" id="ARBA00022679"/>
    </source>
</evidence>
<dbReference type="AlphaFoldDB" id="A0A426DPK3"/>
<dbReference type="PANTHER" id="PTHR13778">
    <property type="entry name" value="GLYCOSYLTRANSFERASE 8 DOMAIN-CONTAINING PROTEIN"/>
    <property type="match status" value="1"/>
</dbReference>
<organism evidence="4 5">
    <name type="scientific">Schaedlerella arabinosiphila</name>
    <dbReference type="NCBI Taxonomy" id="2044587"/>
    <lineage>
        <taxon>Bacteria</taxon>
        <taxon>Bacillati</taxon>
        <taxon>Bacillota</taxon>
        <taxon>Clostridia</taxon>
        <taxon>Lachnospirales</taxon>
        <taxon>Lachnospiraceae</taxon>
        <taxon>Schaedlerella</taxon>
    </lineage>
</organism>
<proteinExistence type="predicted"/>
<dbReference type="InterPro" id="IPR050748">
    <property type="entry name" value="Glycosyltrans_8_dom-fam"/>
</dbReference>
<keyword evidence="1" id="KW-0328">Glycosyltransferase</keyword>
<evidence type="ECO:0000313" key="4">
    <source>
        <dbReference type="EMBL" id="RRK34653.1"/>
    </source>
</evidence>
<dbReference type="InterPro" id="IPR029044">
    <property type="entry name" value="Nucleotide-diphossugar_trans"/>
</dbReference>
<dbReference type="Gene3D" id="3.90.550.10">
    <property type="entry name" value="Spore Coat Polysaccharide Biosynthesis Protein SpsA, Chain A"/>
    <property type="match status" value="1"/>
</dbReference>
<evidence type="ECO:0000313" key="5">
    <source>
        <dbReference type="Proteomes" id="UP000274920"/>
    </source>
</evidence>
<dbReference type="InterPro" id="IPR002495">
    <property type="entry name" value="Glyco_trans_8"/>
</dbReference>
<reference evidence="4" key="1">
    <citation type="submission" date="2018-10" db="EMBL/GenBank/DDBJ databases">
        <title>Schaedlerella arabinophila gen. nov. sp. nov., isolated from the mouse intestinal tract and comparative analysis with the genome of the closely related altered Schaedler flora strain ASF502.</title>
        <authorList>
            <person name="Miyake S."/>
            <person name="Soh M."/>
            <person name="Seedorf H."/>
        </authorList>
    </citation>
    <scope>NUCLEOTIDE SEQUENCE [LARGE SCALE GENOMIC DNA]</scope>
    <source>
        <strain evidence="4">DSM 106076</strain>
    </source>
</reference>
<protein>
    <submittedName>
        <fullName evidence="4">Glycosyltransferase family 8 protein</fullName>
    </submittedName>
</protein>
<dbReference type="PANTHER" id="PTHR13778:SF47">
    <property type="entry name" value="LIPOPOLYSACCHARIDE 1,3-GALACTOSYLTRANSFERASE"/>
    <property type="match status" value="1"/>
</dbReference>
<keyword evidence="3" id="KW-0479">Metal-binding</keyword>
<dbReference type="Pfam" id="PF01501">
    <property type="entry name" value="Glyco_transf_8"/>
    <property type="match status" value="1"/>
</dbReference>
<accession>A0A426DPK3</accession>
<dbReference type="EMBL" id="RHJS01000002">
    <property type="protein sequence ID" value="RRK34653.1"/>
    <property type="molecule type" value="Genomic_DNA"/>
</dbReference>
<name>A0A426DPK3_9FIRM</name>
<dbReference type="RefSeq" id="WP_125129744.1">
    <property type="nucleotide sequence ID" value="NZ_RHJS01000002.1"/>
</dbReference>
<gene>
    <name evidence="4" type="ORF">EBB54_27425</name>
</gene>
<dbReference type="GO" id="GO:0016757">
    <property type="term" value="F:glycosyltransferase activity"/>
    <property type="evidence" value="ECO:0007669"/>
    <property type="project" value="UniProtKB-KW"/>
</dbReference>
<comment type="caution">
    <text evidence="4">The sequence shown here is derived from an EMBL/GenBank/DDBJ whole genome shotgun (WGS) entry which is preliminary data.</text>
</comment>
<dbReference type="GO" id="GO:0046872">
    <property type="term" value="F:metal ion binding"/>
    <property type="evidence" value="ECO:0007669"/>
    <property type="project" value="UniProtKB-KW"/>
</dbReference>
<dbReference type="SUPFAM" id="SSF53448">
    <property type="entry name" value="Nucleotide-diphospho-sugar transferases"/>
    <property type="match status" value="1"/>
</dbReference>
<dbReference type="Proteomes" id="UP000274920">
    <property type="component" value="Unassembled WGS sequence"/>
</dbReference>
<dbReference type="CDD" id="cd04194">
    <property type="entry name" value="GT8_A4GalT_like"/>
    <property type="match status" value="1"/>
</dbReference>
<evidence type="ECO:0000256" key="1">
    <source>
        <dbReference type="ARBA" id="ARBA00022676"/>
    </source>
</evidence>
<keyword evidence="2 4" id="KW-0808">Transferase</keyword>
<sequence>MVDLLPAYKEKNIPVVLASSAYYAPYLSVTLKSLIDTASDEYNYDILILHKEIEADIQSKIKSLKSSSKNISIRFIEVDSAINDKKYNFRPGYSAESFYRVVMMSILNHYDKTIYLDCDVIVKKSISELLTEYEISEYYVAAARDIDGIASCVSDHERRKKYMFEFIKLSRLEDYFQSGVMIFNLKKIREAFTIEKILDVSCASEVMFGDQDVLNALFHEKTKHIDMSWNTIIDHQRSWLETLLLLAPVQIVDEYLEARKHPGIIHFAGTKPWDVPDCDMAEEYWKAARQTPFYNEIIKRWQRGK</sequence>
<evidence type="ECO:0000256" key="3">
    <source>
        <dbReference type="ARBA" id="ARBA00022723"/>
    </source>
</evidence>
<keyword evidence="5" id="KW-1185">Reference proteome</keyword>